<feature type="compositionally biased region" description="Basic and acidic residues" evidence="1">
    <location>
        <begin position="866"/>
        <end position="877"/>
    </location>
</feature>
<feature type="compositionally biased region" description="Polar residues" evidence="1">
    <location>
        <begin position="75"/>
        <end position="99"/>
    </location>
</feature>
<dbReference type="EMBL" id="LAVV01007314">
    <property type="protein sequence ID" value="KNZ56341.1"/>
    <property type="molecule type" value="Genomic_DNA"/>
</dbReference>
<evidence type="ECO:0008006" key="4">
    <source>
        <dbReference type="Google" id="ProtNLM"/>
    </source>
</evidence>
<feature type="region of interest" description="Disordered" evidence="1">
    <location>
        <begin position="695"/>
        <end position="734"/>
    </location>
</feature>
<dbReference type="InterPro" id="IPR013088">
    <property type="entry name" value="Znf_NHR/GATA"/>
</dbReference>
<protein>
    <recommendedName>
        <fullName evidence="4">GATA-type domain-containing protein</fullName>
    </recommendedName>
</protein>
<organism evidence="2 3">
    <name type="scientific">Puccinia sorghi</name>
    <dbReference type="NCBI Taxonomy" id="27349"/>
    <lineage>
        <taxon>Eukaryota</taxon>
        <taxon>Fungi</taxon>
        <taxon>Dikarya</taxon>
        <taxon>Basidiomycota</taxon>
        <taxon>Pucciniomycotina</taxon>
        <taxon>Pucciniomycetes</taxon>
        <taxon>Pucciniales</taxon>
        <taxon>Pucciniaceae</taxon>
        <taxon>Puccinia</taxon>
    </lineage>
</organism>
<dbReference type="SUPFAM" id="SSF57716">
    <property type="entry name" value="Glucocorticoid receptor-like (DNA-binding domain)"/>
    <property type="match status" value="1"/>
</dbReference>
<feature type="region of interest" description="Disordered" evidence="1">
    <location>
        <begin position="173"/>
        <end position="195"/>
    </location>
</feature>
<accession>A0A0L6V6E9</accession>
<feature type="compositionally biased region" description="Pro residues" evidence="1">
    <location>
        <begin position="591"/>
        <end position="605"/>
    </location>
</feature>
<evidence type="ECO:0000313" key="3">
    <source>
        <dbReference type="Proteomes" id="UP000037035"/>
    </source>
</evidence>
<evidence type="ECO:0000256" key="1">
    <source>
        <dbReference type="SAM" id="MobiDB-lite"/>
    </source>
</evidence>
<dbReference type="AlphaFoldDB" id="A0A0L6V6E9"/>
<feature type="region of interest" description="Disordered" evidence="1">
    <location>
        <begin position="288"/>
        <end position="329"/>
    </location>
</feature>
<feature type="region of interest" description="Disordered" evidence="1">
    <location>
        <begin position="486"/>
        <end position="523"/>
    </location>
</feature>
<feature type="compositionally biased region" description="Pro residues" evidence="1">
    <location>
        <begin position="989"/>
        <end position="1001"/>
    </location>
</feature>
<keyword evidence="3" id="KW-1185">Reference proteome</keyword>
<dbReference type="OrthoDB" id="2504609at2759"/>
<feature type="compositionally biased region" description="Basic residues" evidence="1">
    <location>
        <begin position="409"/>
        <end position="418"/>
    </location>
</feature>
<feature type="compositionally biased region" description="Polar residues" evidence="1">
    <location>
        <begin position="512"/>
        <end position="521"/>
    </location>
</feature>
<sequence>MALDTGLMSFAGAGADMLNFSSRDVQVPVGTLRCRAIASHSTPMHRWHPQNDPHSTQPAYSSSSTRSRKRLLEPSSPNQYQREPSTRRQSIIGHNSSTHLRPFDSDVDHHSRPSLKPFKRSITITSPGWDPVGDDDALYIQSDDTHLRDIAAASQNQSSHTRSSRLDQALLQARKRKRTTSSFDRNPPSSKPSATSRQYTLSCLCTSQYTKSTRLSPFFFRMLESSRPLMKHDAEGCSNCRTKQSTCWYKKSKPILLSDGTEAWGEEKLCNPCSMHWNKNGYHRNVKPKAPKQIPQPRPAIIPCRSSSSRNRRSRPADLPVGLSSPTASITKVHSTLNRPQTRSGSPSQLTLAAEREARIVKRSVAKANAKSNALRQKKQTPKFGYISEEQDELYDKSVACPPIPPSHPSKHSSRKASRSLSLRNDPTTPGGRLSTRERLLSSVSLGDACSTHNNHHPTQIPFHEQQALESFSNQLLPNQLVPYSEPSQEENMHISPPRTPPPSARIPTTRNVSPPRNSPGQLCDLSNILSPSFLNGSPNSLLRRLNSQKLDISAGPSNLSAAYLSDFPPSVSEKVFSPSRFLASPNKSNPLPPVAEPIKKPSPNPLSTGSVGLLDAHLNSSSSGRSQKQFIFSPSRSAPKSKENERQLVDNTIRKSHKTKTIVAISEFPDPLPGPSKVRRHKKISGEAYRVPLPPLSFSQSISDTHLEPPRPASKSSTRKKCNYPSSGGQPKQTMARTIWCRRMETAGVSSEDSQLEGLFGRRMRGQSPLESWNSEEGYRKSTPVEHSMMMVKESGLSSGILRGLNPSLSTERARLSGSALGGYSDGQMFSASSPPVLPPPSDCSEGITPHSGEPNSDEADKELEENCGHLDRTTAERNSVLPKRAGRYNMAYDLPVESLDHSGGPLRDMTSSMNLHLRPSTNLSSQRQQPSSTSTPSSCHGFVGPSQQPDGLLDGLSPEIVAALADAMKAGLSADELAQALRAIDSPLPPPPSALPPSSTPDLPANQLVLDPALQQDFLTLSDNLLASHHTNLLPQDQHNHPDISFPFDHHSTSTINNSHFNHTINTNHNMHLNNLNDFLMPLQDLDGLFNLSSNPPSLNPPPPHQSC</sequence>
<name>A0A0L6V6E9_9BASI</name>
<dbReference type="GO" id="GO:0008270">
    <property type="term" value="F:zinc ion binding"/>
    <property type="evidence" value="ECO:0007669"/>
    <property type="project" value="InterPro"/>
</dbReference>
<feature type="region of interest" description="Disordered" evidence="1">
    <location>
        <begin position="902"/>
        <end position="956"/>
    </location>
</feature>
<comment type="caution">
    <text evidence="2">The sequence shown here is derived from an EMBL/GenBank/DDBJ whole genome shotgun (WGS) entry which is preliminary data.</text>
</comment>
<feature type="region of interest" description="Disordered" evidence="1">
    <location>
        <begin position="583"/>
        <end position="656"/>
    </location>
</feature>
<proteinExistence type="predicted"/>
<feature type="region of interest" description="Disordered" evidence="1">
    <location>
        <begin position="43"/>
        <end position="127"/>
    </location>
</feature>
<feature type="region of interest" description="Disordered" evidence="1">
    <location>
        <begin position="365"/>
        <end position="384"/>
    </location>
</feature>
<gene>
    <name evidence="2" type="ORF">VP01_242g6</name>
</gene>
<feature type="compositionally biased region" description="Low complexity" evidence="1">
    <location>
        <begin position="926"/>
        <end position="940"/>
    </location>
</feature>
<feature type="compositionally biased region" description="Polar residues" evidence="1">
    <location>
        <begin position="619"/>
        <end position="639"/>
    </location>
</feature>
<feature type="region of interest" description="Disordered" evidence="1">
    <location>
        <begin position="828"/>
        <end position="884"/>
    </location>
</feature>
<feature type="compositionally biased region" description="Polar residues" evidence="1">
    <location>
        <begin position="725"/>
        <end position="734"/>
    </location>
</feature>
<dbReference type="VEuPathDB" id="FungiDB:VP01_242g6"/>
<feature type="compositionally biased region" description="Basic and acidic residues" evidence="1">
    <location>
        <begin position="101"/>
        <end position="111"/>
    </location>
</feature>
<feature type="region of interest" description="Disordered" evidence="1">
    <location>
        <begin position="398"/>
        <end position="437"/>
    </location>
</feature>
<dbReference type="STRING" id="27349.A0A0L6V6E9"/>
<evidence type="ECO:0000313" key="2">
    <source>
        <dbReference type="EMBL" id="KNZ56341.1"/>
    </source>
</evidence>
<dbReference type="Gene3D" id="3.30.50.10">
    <property type="entry name" value="Erythroid Transcription Factor GATA-1, subunit A"/>
    <property type="match status" value="1"/>
</dbReference>
<feature type="compositionally biased region" description="Polar residues" evidence="1">
    <location>
        <begin position="180"/>
        <end position="195"/>
    </location>
</feature>
<dbReference type="Proteomes" id="UP000037035">
    <property type="component" value="Unassembled WGS sequence"/>
</dbReference>
<reference evidence="2 3" key="1">
    <citation type="submission" date="2015-08" db="EMBL/GenBank/DDBJ databases">
        <title>Next Generation Sequencing and Analysis of the Genome of Puccinia sorghi L Schw, the Causal Agent of Maize Common Rust.</title>
        <authorList>
            <person name="Rochi L."/>
            <person name="Burguener G."/>
            <person name="Darino M."/>
            <person name="Turjanski A."/>
            <person name="Kreff E."/>
            <person name="Dieguez M.J."/>
            <person name="Sacco F."/>
        </authorList>
    </citation>
    <scope>NUCLEOTIDE SEQUENCE [LARGE SCALE GENOMIC DNA]</scope>
    <source>
        <strain evidence="2 3">RO10H11247</strain>
    </source>
</reference>
<feature type="region of interest" description="Disordered" evidence="1">
    <location>
        <begin position="986"/>
        <end position="1005"/>
    </location>
</feature>
<feature type="compositionally biased region" description="Polar residues" evidence="1">
    <location>
        <begin position="911"/>
        <end position="925"/>
    </location>
</feature>
<dbReference type="GO" id="GO:0006355">
    <property type="term" value="P:regulation of DNA-templated transcription"/>
    <property type="evidence" value="ECO:0007669"/>
    <property type="project" value="InterPro"/>
</dbReference>